<comment type="pathway">
    <text evidence="2 12">Amino-acid biosynthesis; L-histidine biosynthesis; L-histidine from 5-phospho-alpha-D-ribose 1-diphosphate: step 5/9.</text>
</comment>
<evidence type="ECO:0000256" key="1">
    <source>
        <dbReference type="ARBA" id="ARBA00004496"/>
    </source>
</evidence>
<evidence type="ECO:0000256" key="8">
    <source>
        <dbReference type="ARBA" id="ARBA00023102"/>
    </source>
</evidence>
<evidence type="ECO:0000256" key="11">
    <source>
        <dbReference type="ARBA" id="ARBA00049534"/>
    </source>
</evidence>
<evidence type="ECO:0000256" key="9">
    <source>
        <dbReference type="ARBA" id="ARBA00023239"/>
    </source>
</evidence>
<keyword evidence="7 12" id="KW-0315">Glutamine amidotransferase</keyword>
<dbReference type="EC" id="3.5.1.2" evidence="12"/>
<organism evidence="15 16">
    <name type="scientific">Candidatus Palibaumannia cicadellinicola</name>
    <dbReference type="NCBI Taxonomy" id="186490"/>
    <lineage>
        <taxon>Bacteria</taxon>
        <taxon>Pseudomonadati</taxon>
        <taxon>Pseudomonadota</taxon>
        <taxon>Gammaproteobacteria</taxon>
        <taxon>Candidatus Palibaumannia</taxon>
    </lineage>
</organism>
<dbReference type="InterPro" id="IPR010139">
    <property type="entry name" value="Imidazole-glycPsynth_HisH"/>
</dbReference>
<keyword evidence="5 12" id="KW-0028">Amino-acid biosynthesis</keyword>
<evidence type="ECO:0000256" key="7">
    <source>
        <dbReference type="ARBA" id="ARBA00022962"/>
    </source>
</evidence>
<keyword evidence="8 12" id="KW-0368">Histidine biosynthesis</keyword>
<feature type="active site" description="Nucleophile" evidence="12 13">
    <location>
        <position position="77"/>
    </location>
</feature>
<name>A0A2N4XW73_9GAMM</name>
<evidence type="ECO:0000259" key="14">
    <source>
        <dbReference type="Pfam" id="PF00117"/>
    </source>
</evidence>
<dbReference type="OrthoDB" id="9807137at2"/>
<dbReference type="HAMAP" id="MF_00278">
    <property type="entry name" value="HisH"/>
    <property type="match status" value="1"/>
</dbReference>
<comment type="function">
    <text evidence="12">IGPS catalyzes the conversion of PRFAR and glutamine to IGP, AICAR and glutamate. The HisH subunit catalyzes the hydrolysis of glutamine to glutamate and ammonia as part of the synthesis of IGP and AICAR. The resulting ammonia molecule is channeled to the active site of HisF.</text>
</comment>
<protein>
    <recommendedName>
        <fullName evidence="12">Imidazole glycerol phosphate synthase subunit HisH</fullName>
        <ecNumber evidence="12">4.3.2.10</ecNumber>
    </recommendedName>
    <alternativeName>
        <fullName evidence="12">IGP synthase glutaminase subunit</fullName>
        <ecNumber evidence="12">3.5.1.2</ecNumber>
    </alternativeName>
    <alternativeName>
        <fullName evidence="12">IGP synthase subunit HisH</fullName>
    </alternativeName>
    <alternativeName>
        <fullName evidence="12">ImGP synthase subunit HisH</fullName>
        <shortName evidence="12">IGPS subunit HisH</shortName>
    </alternativeName>
</protein>
<dbReference type="Proteomes" id="UP000234253">
    <property type="component" value="Unassembled WGS sequence"/>
</dbReference>
<dbReference type="EMBL" id="NJPO01000166">
    <property type="protein sequence ID" value="PLK58205.1"/>
    <property type="molecule type" value="Genomic_DNA"/>
</dbReference>
<gene>
    <name evidence="12 15" type="primary">hisH</name>
    <name evidence="15" type="ORF">CEX73_03075</name>
</gene>
<evidence type="ECO:0000256" key="5">
    <source>
        <dbReference type="ARBA" id="ARBA00022605"/>
    </source>
</evidence>
<dbReference type="GO" id="GO:0000105">
    <property type="term" value="P:L-histidine biosynthetic process"/>
    <property type="evidence" value="ECO:0007669"/>
    <property type="project" value="UniProtKB-UniRule"/>
</dbReference>
<feature type="active site" evidence="12 13">
    <location>
        <position position="180"/>
    </location>
</feature>
<evidence type="ECO:0000256" key="4">
    <source>
        <dbReference type="ARBA" id="ARBA00022490"/>
    </source>
</evidence>
<sequence>MKVVIIDTCCANLLSVTAAIRRLGYQPKVSHDAEVVLQANKLFLPGVGTAKAAMEQLDNSQLIDLVKMITQPVLGICLGMQLLGSGSDESGGITTLGIINAPVKKMAHINRPWPHMGWNKVKQKVRHSLFRGIPEDSYFYFVHGYAMQPCYATIAQANYSEPFTAAVAKDNFLGVQFHPERSGTVGRQLLKNFLEM</sequence>
<keyword evidence="4 12" id="KW-0963">Cytoplasm</keyword>
<dbReference type="GO" id="GO:0016829">
    <property type="term" value="F:lyase activity"/>
    <property type="evidence" value="ECO:0007669"/>
    <property type="project" value="UniProtKB-KW"/>
</dbReference>
<keyword evidence="9 12" id="KW-0456">Lyase</keyword>
<dbReference type="RefSeq" id="WP_101627113.1">
    <property type="nucleotide sequence ID" value="NZ_NJPO01000166.1"/>
</dbReference>
<dbReference type="PANTHER" id="PTHR42701:SF1">
    <property type="entry name" value="IMIDAZOLE GLYCEROL PHOSPHATE SYNTHASE SUBUNIT HISH"/>
    <property type="match status" value="1"/>
</dbReference>
<evidence type="ECO:0000256" key="2">
    <source>
        <dbReference type="ARBA" id="ARBA00005091"/>
    </source>
</evidence>
<dbReference type="Gene3D" id="3.40.50.880">
    <property type="match status" value="1"/>
</dbReference>
<dbReference type="GO" id="GO:0004359">
    <property type="term" value="F:glutaminase activity"/>
    <property type="evidence" value="ECO:0007669"/>
    <property type="project" value="UniProtKB-EC"/>
</dbReference>
<dbReference type="InterPro" id="IPR029062">
    <property type="entry name" value="Class_I_gatase-like"/>
</dbReference>
<dbReference type="PROSITE" id="PS51273">
    <property type="entry name" value="GATASE_TYPE_1"/>
    <property type="match status" value="1"/>
</dbReference>
<comment type="catalytic activity">
    <reaction evidence="11 12">
        <text>L-glutamine + H2O = L-glutamate + NH4(+)</text>
        <dbReference type="Rhea" id="RHEA:15889"/>
        <dbReference type="ChEBI" id="CHEBI:15377"/>
        <dbReference type="ChEBI" id="CHEBI:28938"/>
        <dbReference type="ChEBI" id="CHEBI:29985"/>
        <dbReference type="ChEBI" id="CHEBI:58359"/>
        <dbReference type="EC" id="3.5.1.2"/>
    </reaction>
</comment>
<dbReference type="InterPro" id="IPR017926">
    <property type="entry name" value="GATASE"/>
</dbReference>
<dbReference type="UniPathway" id="UPA00031">
    <property type="reaction ID" value="UER00010"/>
</dbReference>
<accession>A0A2N4XW73</accession>
<evidence type="ECO:0000256" key="13">
    <source>
        <dbReference type="PIRSR" id="PIRSR000495-1"/>
    </source>
</evidence>
<dbReference type="EC" id="4.3.2.10" evidence="12"/>
<feature type="domain" description="Glutamine amidotransferase" evidence="14">
    <location>
        <begin position="9"/>
        <end position="194"/>
    </location>
</feature>
<dbReference type="SUPFAM" id="SSF52317">
    <property type="entry name" value="Class I glutamine amidotransferase-like"/>
    <property type="match status" value="1"/>
</dbReference>
<dbReference type="AlphaFoldDB" id="A0A2N4XW73"/>
<feature type="active site" evidence="12 13">
    <location>
        <position position="178"/>
    </location>
</feature>
<dbReference type="PIRSF" id="PIRSF000495">
    <property type="entry name" value="Amidotransf_hisH"/>
    <property type="match status" value="1"/>
</dbReference>
<comment type="catalytic activity">
    <reaction evidence="10 12">
        <text>5-[(5-phospho-1-deoxy-D-ribulos-1-ylimino)methylamino]-1-(5-phospho-beta-D-ribosyl)imidazole-4-carboxamide + L-glutamine = D-erythro-1-(imidazol-4-yl)glycerol 3-phosphate + 5-amino-1-(5-phospho-beta-D-ribosyl)imidazole-4-carboxamide + L-glutamate + H(+)</text>
        <dbReference type="Rhea" id="RHEA:24793"/>
        <dbReference type="ChEBI" id="CHEBI:15378"/>
        <dbReference type="ChEBI" id="CHEBI:29985"/>
        <dbReference type="ChEBI" id="CHEBI:58278"/>
        <dbReference type="ChEBI" id="CHEBI:58359"/>
        <dbReference type="ChEBI" id="CHEBI:58475"/>
        <dbReference type="ChEBI" id="CHEBI:58525"/>
        <dbReference type="EC" id="4.3.2.10"/>
    </reaction>
</comment>
<evidence type="ECO:0000256" key="3">
    <source>
        <dbReference type="ARBA" id="ARBA00011152"/>
    </source>
</evidence>
<evidence type="ECO:0000256" key="6">
    <source>
        <dbReference type="ARBA" id="ARBA00022801"/>
    </source>
</evidence>
<evidence type="ECO:0000256" key="12">
    <source>
        <dbReference type="HAMAP-Rule" id="MF_00278"/>
    </source>
</evidence>
<keyword evidence="6 12" id="KW-0378">Hydrolase</keyword>
<dbReference type="PANTHER" id="PTHR42701">
    <property type="entry name" value="IMIDAZOLE GLYCEROL PHOSPHATE SYNTHASE SUBUNIT HISH"/>
    <property type="match status" value="1"/>
</dbReference>
<dbReference type="NCBIfam" id="TIGR01855">
    <property type="entry name" value="IMP_synth_hisH"/>
    <property type="match status" value="1"/>
</dbReference>
<comment type="subcellular location">
    <subcellularLocation>
        <location evidence="1 12">Cytoplasm</location>
    </subcellularLocation>
</comment>
<comment type="subunit">
    <text evidence="3 12">Heterodimer of HisH and HisF.</text>
</comment>
<evidence type="ECO:0000256" key="10">
    <source>
        <dbReference type="ARBA" id="ARBA00047838"/>
    </source>
</evidence>
<dbReference type="CDD" id="cd01748">
    <property type="entry name" value="GATase1_IGP_Synthase"/>
    <property type="match status" value="1"/>
</dbReference>
<dbReference type="GO" id="GO:0000107">
    <property type="term" value="F:imidazoleglycerol-phosphate synthase activity"/>
    <property type="evidence" value="ECO:0007669"/>
    <property type="project" value="UniProtKB-UniRule"/>
</dbReference>
<dbReference type="Pfam" id="PF00117">
    <property type="entry name" value="GATase"/>
    <property type="match status" value="1"/>
</dbReference>
<comment type="caution">
    <text evidence="15">The sequence shown here is derived from an EMBL/GenBank/DDBJ whole genome shotgun (WGS) entry which is preliminary data.</text>
</comment>
<dbReference type="FunFam" id="3.40.50.880:FF:000009">
    <property type="entry name" value="Imidazole glycerol phosphate synthase subunit HisH"/>
    <property type="match status" value="1"/>
</dbReference>
<reference evidence="15 16" key="1">
    <citation type="submission" date="2017-06" db="EMBL/GenBank/DDBJ databases">
        <title>Metabolic interaction between xylem feeders and their symbionts.</title>
        <authorList>
            <person name="Chouaia B."/>
        </authorList>
    </citation>
    <scope>NUCLEOTIDE SEQUENCE [LARGE SCALE GENOMIC DNA]</scope>
    <source>
        <strain evidence="15 16">Gra</strain>
    </source>
</reference>
<evidence type="ECO:0000313" key="16">
    <source>
        <dbReference type="Proteomes" id="UP000234253"/>
    </source>
</evidence>
<proteinExistence type="inferred from homology"/>
<evidence type="ECO:0000313" key="15">
    <source>
        <dbReference type="EMBL" id="PLK58205.1"/>
    </source>
</evidence>
<dbReference type="GO" id="GO:0005737">
    <property type="term" value="C:cytoplasm"/>
    <property type="evidence" value="ECO:0007669"/>
    <property type="project" value="UniProtKB-SubCell"/>
</dbReference>